<keyword evidence="1" id="KW-0472">Membrane</keyword>
<organism evidence="2 3">
    <name type="scientific">Hallerella succinigenes</name>
    <dbReference type="NCBI Taxonomy" id="1896222"/>
    <lineage>
        <taxon>Bacteria</taxon>
        <taxon>Pseudomonadati</taxon>
        <taxon>Fibrobacterota</taxon>
        <taxon>Fibrobacteria</taxon>
        <taxon>Fibrobacterales</taxon>
        <taxon>Fibrobacteraceae</taxon>
        <taxon>Hallerella</taxon>
    </lineage>
</organism>
<feature type="transmembrane region" description="Helical" evidence="1">
    <location>
        <begin position="12"/>
        <end position="33"/>
    </location>
</feature>
<evidence type="ECO:0000313" key="3">
    <source>
        <dbReference type="Proteomes" id="UP000231134"/>
    </source>
</evidence>
<protein>
    <submittedName>
        <fullName evidence="2">Uncharacterized protein DUF3392</fullName>
    </submittedName>
</protein>
<keyword evidence="3" id="KW-1185">Reference proteome</keyword>
<dbReference type="Proteomes" id="UP000231134">
    <property type="component" value="Unassembled WGS sequence"/>
</dbReference>
<gene>
    <name evidence="2" type="ORF">BGX16_1361</name>
</gene>
<name>A0A2M9A6Q3_9BACT</name>
<keyword evidence="1" id="KW-0812">Transmembrane</keyword>
<dbReference type="AlphaFoldDB" id="A0A2M9A6Q3"/>
<dbReference type="Pfam" id="PF11872">
    <property type="entry name" value="DUF3392"/>
    <property type="match status" value="1"/>
</dbReference>
<feature type="transmembrane region" description="Helical" evidence="1">
    <location>
        <begin position="45"/>
        <end position="64"/>
    </location>
</feature>
<dbReference type="InterPro" id="IPR021813">
    <property type="entry name" value="DUF3392"/>
</dbReference>
<keyword evidence="1" id="KW-1133">Transmembrane helix</keyword>
<evidence type="ECO:0000256" key="1">
    <source>
        <dbReference type="SAM" id="Phobius"/>
    </source>
</evidence>
<sequence>MQPYIHQFANFLRLHMDSISVGLVATFLIIYGGKINGYFKKITKSIPFVARFALFVVLCSAGYAFLTSQMVKYLKTFLRVQPDLPLIGIIAGAFLVLAFLARSGKDI</sequence>
<evidence type="ECO:0000313" key="2">
    <source>
        <dbReference type="EMBL" id="PJJ41396.1"/>
    </source>
</evidence>
<proteinExistence type="predicted"/>
<feature type="transmembrane region" description="Helical" evidence="1">
    <location>
        <begin position="84"/>
        <end position="101"/>
    </location>
</feature>
<reference evidence="2 3" key="1">
    <citation type="submission" date="2017-11" db="EMBL/GenBank/DDBJ databases">
        <title>Animal gut microbial communities from fecal samples from Wisconsin, USA.</title>
        <authorList>
            <person name="Neumann A."/>
        </authorList>
    </citation>
    <scope>NUCLEOTIDE SEQUENCE [LARGE SCALE GENOMIC DNA]</scope>
    <source>
        <strain evidence="2 3">UWS3</strain>
    </source>
</reference>
<accession>A0A2M9A6Q3</accession>
<dbReference type="EMBL" id="PGEX01000001">
    <property type="protein sequence ID" value="PJJ41396.1"/>
    <property type="molecule type" value="Genomic_DNA"/>
</dbReference>
<comment type="caution">
    <text evidence="2">The sequence shown here is derived from an EMBL/GenBank/DDBJ whole genome shotgun (WGS) entry which is preliminary data.</text>
</comment>